<feature type="domain" description="Argininosuccinate lyase C-terminal" evidence="8">
    <location>
        <begin position="373"/>
        <end position="440"/>
    </location>
</feature>
<dbReference type="GO" id="GO:0005829">
    <property type="term" value="C:cytosol"/>
    <property type="evidence" value="ECO:0007669"/>
    <property type="project" value="TreeGrafter"/>
</dbReference>
<dbReference type="Gene3D" id="1.10.275.10">
    <property type="entry name" value="Fumarase/aspartase (N-terminal domain)"/>
    <property type="match status" value="1"/>
</dbReference>
<reference evidence="9 10" key="1">
    <citation type="submission" date="2013-07" db="EMBL/GenBank/DDBJ databases">
        <title>The Genome Sequence of Cryptococcus heveanensis BCC8398.</title>
        <authorList>
            <consortium name="The Broad Institute Genome Sequencing Platform"/>
            <person name="Cuomo C."/>
            <person name="Litvintseva A."/>
            <person name="Chen Y."/>
            <person name="Heitman J."/>
            <person name="Sun S."/>
            <person name="Springer D."/>
            <person name="Dromer F."/>
            <person name="Young S.K."/>
            <person name="Zeng Q."/>
            <person name="Gargeya S."/>
            <person name="Fitzgerald M."/>
            <person name="Abouelleil A."/>
            <person name="Alvarado L."/>
            <person name="Berlin A.M."/>
            <person name="Chapman S.B."/>
            <person name="Dewar J."/>
            <person name="Goldberg J."/>
            <person name="Griggs A."/>
            <person name="Gujja S."/>
            <person name="Hansen M."/>
            <person name="Howarth C."/>
            <person name="Imamovic A."/>
            <person name="Larimer J."/>
            <person name="McCowan C."/>
            <person name="Murphy C."/>
            <person name="Pearson M."/>
            <person name="Priest M."/>
            <person name="Roberts A."/>
            <person name="Saif S."/>
            <person name="Shea T."/>
            <person name="Sykes S."/>
            <person name="Wortman J."/>
            <person name="Nusbaum C."/>
            <person name="Birren B."/>
        </authorList>
    </citation>
    <scope>NUCLEOTIDE SEQUENCE [LARGE SCALE GENOMIC DNA]</scope>
    <source>
        <strain evidence="9 10">BCC8398</strain>
    </source>
</reference>
<dbReference type="GO" id="GO:0042450">
    <property type="term" value="P:L-arginine biosynthetic process via ornithine"/>
    <property type="evidence" value="ECO:0007669"/>
    <property type="project" value="InterPro"/>
</dbReference>
<comment type="pathway">
    <text evidence="2">Amino-acid biosynthesis; L-arginine biosynthesis; L-arginine from L-ornithine and carbamoyl phosphate: step 3/3.</text>
</comment>
<dbReference type="FunFam" id="1.10.275.10:FF:000002">
    <property type="entry name" value="Argininosuccinate lyase"/>
    <property type="match status" value="1"/>
</dbReference>
<organism evidence="9 10">
    <name type="scientific">Kwoniella heveanensis BCC8398</name>
    <dbReference type="NCBI Taxonomy" id="1296120"/>
    <lineage>
        <taxon>Eukaryota</taxon>
        <taxon>Fungi</taxon>
        <taxon>Dikarya</taxon>
        <taxon>Basidiomycota</taxon>
        <taxon>Agaricomycotina</taxon>
        <taxon>Tremellomycetes</taxon>
        <taxon>Tremellales</taxon>
        <taxon>Cryptococcaceae</taxon>
        <taxon>Kwoniella</taxon>
    </lineage>
</organism>
<protein>
    <recommendedName>
        <fullName evidence="5">Argininosuccinate lyase</fullName>
        <ecNumber evidence="4">4.3.2.1</ecNumber>
    </recommendedName>
    <alternativeName>
        <fullName evidence="6">Arginosuccinase</fullName>
    </alternativeName>
</protein>
<sequence>MASEQDFTKRKLWGGRFTGSTDPLMHEFNQSLKYDKRMYAADVKGSIAFSKALLKAGILNEHEQQEITRGLKAVEQEWAENKFVVQPDDEDIHTANERRLSEIIGKDIGGKLHTGRSRNDQVATDMRIWLMDESAQVEQYLKDLLNVMVSRAEKEVDAIMPGYTHLQRAQPVRWSHLLLSHAQSFLSDLDRLRQLQPRISVLPLGSAALAGNPYSLDRELLRQELGFQSIGENSMHAVADRDFIVEWLQWASLLQIHMSRMAEDLIIYSSAEFGFVQLSDAYSTGSSIMPQKKNPDSLELLRGKAGRTFGQMAGFMMSLKGVPSTYNKDLQEDKEPLFDAVDTISAALRIAEGVIATLSINSEKMAAALTMDMLATDIADYLVRKGVPFRETHHISGRSVALAENNKIQISDLTLEQWKELSPHFTEDVMDVFDFENSVEKRNAIGGPARKMIQRQVDVARERIGK</sequence>
<dbReference type="NCBIfam" id="TIGR00838">
    <property type="entry name" value="argH"/>
    <property type="match status" value="1"/>
</dbReference>
<dbReference type="EC" id="4.3.2.1" evidence="4"/>
<reference evidence="10" key="2">
    <citation type="submission" date="2013-12" db="EMBL/GenBank/DDBJ databases">
        <title>Evolution of pathogenesis and genome organization in the Tremellales.</title>
        <authorList>
            <person name="Cuomo C."/>
            <person name="Litvintseva A."/>
            <person name="Heitman J."/>
            <person name="Chen Y."/>
            <person name="Sun S."/>
            <person name="Springer D."/>
            <person name="Dromer F."/>
            <person name="Young S."/>
            <person name="Zeng Q."/>
            <person name="Chapman S."/>
            <person name="Gujja S."/>
            <person name="Saif S."/>
            <person name="Birren B."/>
        </authorList>
    </citation>
    <scope>NUCLEOTIDE SEQUENCE [LARGE SCALE GENOMIC DNA]</scope>
    <source>
        <strain evidence="10">BCC8398</strain>
    </source>
</reference>
<evidence type="ECO:0000259" key="7">
    <source>
        <dbReference type="Pfam" id="PF00206"/>
    </source>
</evidence>
<evidence type="ECO:0000256" key="3">
    <source>
        <dbReference type="ARBA" id="ARBA00010755"/>
    </source>
</evidence>
<feature type="domain" description="Fumarate lyase N-terminal" evidence="7">
    <location>
        <begin position="15"/>
        <end position="310"/>
    </location>
</feature>
<dbReference type="SUPFAM" id="SSF48557">
    <property type="entry name" value="L-aspartase-like"/>
    <property type="match status" value="1"/>
</dbReference>
<dbReference type="PROSITE" id="PS00163">
    <property type="entry name" value="FUMARATE_LYASES"/>
    <property type="match status" value="1"/>
</dbReference>
<dbReference type="PRINTS" id="PR00149">
    <property type="entry name" value="FUMRATELYASE"/>
</dbReference>
<dbReference type="InterPro" id="IPR009049">
    <property type="entry name" value="Argininosuccinate_lyase"/>
</dbReference>
<gene>
    <name evidence="9" type="ORF">I316_05026</name>
</gene>
<evidence type="ECO:0000313" key="9">
    <source>
        <dbReference type="EMBL" id="OCF33285.1"/>
    </source>
</evidence>
<comment type="similarity">
    <text evidence="3">Belongs to the lyase 1 family. Argininosuccinate lyase subfamily.</text>
</comment>
<evidence type="ECO:0000256" key="4">
    <source>
        <dbReference type="ARBA" id="ARBA00012338"/>
    </source>
</evidence>
<dbReference type="InterPro" id="IPR029419">
    <property type="entry name" value="Arg_succ_lyase_C"/>
</dbReference>
<dbReference type="CDD" id="cd01359">
    <property type="entry name" value="Argininosuccinate_lyase"/>
    <property type="match status" value="1"/>
</dbReference>
<dbReference type="Gene3D" id="1.20.200.10">
    <property type="entry name" value="Fumarase/aspartase (Central domain)"/>
    <property type="match status" value="1"/>
</dbReference>
<dbReference type="InterPro" id="IPR000362">
    <property type="entry name" value="Fumarate_lyase_fam"/>
</dbReference>
<dbReference type="InterPro" id="IPR022761">
    <property type="entry name" value="Fumarate_lyase_N"/>
</dbReference>
<dbReference type="STRING" id="1296120.A0A1B9GQZ5"/>
<keyword evidence="9" id="KW-0456">Lyase</keyword>
<keyword evidence="10" id="KW-1185">Reference proteome</keyword>
<dbReference type="OrthoDB" id="2561043at2759"/>
<proteinExistence type="inferred from homology"/>
<accession>A0A1B9GQZ5</accession>
<dbReference type="PRINTS" id="PR00145">
    <property type="entry name" value="ARGSUCLYASE"/>
</dbReference>
<dbReference type="EMBL" id="KV700126">
    <property type="protein sequence ID" value="OCF33285.1"/>
    <property type="molecule type" value="Genomic_DNA"/>
</dbReference>
<dbReference type="PANTHER" id="PTHR43814">
    <property type="entry name" value="ARGININOSUCCINATE LYASE"/>
    <property type="match status" value="1"/>
</dbReference>
<dbReference type="InterPro" id="IPR008948">
    <property type="entry name" value="L-Aspartase-like"/>
</dbReference>
<dbReference type="PANTHER" id="PTHR43814:SF1">
    <property type="entry name" value="ARGININOSUCCINATE LYASE"/>
    <property type="match status" value="1"/>
</dbReference>
<dbReference type="FunFam" id="1.10.40.30:FF:000001">
    <property type="entry name" value="Argininosuccinate lyase"/>
    <property type="match status" value="1"/>
</dbReference>
<dbReference type="Proteomes" id="UP000092666">
    <property type="component" value="Unassembled WGS sequence"/>
</dbReference>
<evidence type="ECO:0000256" key="2">
    <source>
        <dbReference type="ARBA" id="ARBA00004941"/>
    </source>
</evidence>
<evidence type="ECO:0000259" key="8">
    <source>
        <dbReference type="Pfam" id="PF14698"/>
    </source>
</evidence>
<dbReference type="HAMAP" id="MF_00006">
    <property type="entry name" value="Arg_succ_lyase"/>
    <property type="match status" value="1"/>
</dbReference>
<name>A0A1B9GQZ5_9TREE</name>
<evidence type="ECO:0000313" key="10">
    <source>
        <dbReference type="Proteomes" id="UP000092666"/>
    </source>
</evidence>
<dbReference type="AlphaFoldDB" id="A0A1B9GQZ5"/>
<evidence type="ECO:0000256" key="6">
    <source>
        <dbReference type="ARBA" id="ARBA00032749"/>
    </source>
</evidence>
<dbReference type="InterPro" id="IPR024083">
    <property type="entry name" value="Fumarase/histidase_N"/>
</dbReference>
<dbReference type="InterPro" id="IPR020557">
    <property type="entry name" value="Fumarate_lyase_CS"/>
</dbReference>
<dbReference type="Pfam" id="PF14698">
    <property type="entry name" value="ASL_C2"/>
    <property type="match status" value="1"/>
</dbReference>
<dbReference type="Gene3D" id="1.10.40.30">
    <property type="entry name" value="Fumarase/aspartase (C-terminal domain)"/>
    <property type="match status" value="1"/>
</dbReference>
<dbReference type="GO" id="GO:0004056">
    <property type="term" value="F:argininosuccinate lyase activity"/>
    <property type="evidence" value="ECO:0007669"/>
    <property type="project" value="UniProtKB-EC"/>
</dbReference>
<evidence type="ECO:0000256" key="5">
    <source>
        <dbReference type="ARBA" id="ARBA00019698"/>
    </source>
</evidence>
<dbReference type="Pfam" id="PF00206">
    <property type="entry name" value="Lyase_1"/>
    <property type="match status" value="1"/>
</dbReference>
<evidence type="ECO:0000256" key="1">
    <source>
        <dbReference type="ARBA" id="ARBA00000985"/>
    </source>
</evidence>
<dbReference type="FunFam" id="1.20.200.10:FF:000002">
    <property type="entry name" value="Argininosuccinate lyase"/>
    <property type="match status" value="1"/>
</dbReference>
<comment type="catalytic activity">
    <reaction evidence="1">
        <text>2-(N(omega)-L-arginino)succinate = fumarate + L-arginine</text>
        <dbReference type="Rhea" id="RHEA:24020"/>
        <dbReference type="ChEBI" id="CHEBI:29806"/>
        <dbReference type="ChEBI" id="CHEBI:32682"/>
        <dbReference type="ChEBI" id="CHEBI:57472"/>
        <dbReference type="EC" id="4.3.2.1"/>
    </reaction>
</comment>